<dbReference type="CDD" id="cd00067">
    <property type="entry name" value="GAL4"/>
    <property type="match status" value="1"/>
</dbReference>
<name>A0A367YFD6_9ASCO</name>
<organism evidence="8 9">
    <name type="scientific">Candida viswanathii</name>
    <dbReference type="NCBI Taxonomy" id="5486"/>
    <lineage>
        <taxon>Eukaryota</taxon>
        <taxon>Fungi</taxon>
        <taxon>Dikarya</taxon>
        <taxon>Ascomycota</taxon>
        <taxon>Saccharomycotina</taxon>
        <taxon>Pichiomycetes</taxon>
        <taxon>Debaryomycetaceae</taxon>
        <taxon>Candida/Lodderomyces clade</taxon>
        <taxon>Candida</taxon>
    </lineage>
</organism>
<feature type="domain" description="Zn(2)-C6 fungal-type" evidence="7">
    <location>
        <begin position="59"/>
        <end position="89"/>
    </location>
</feature>
<feature type="compositionally biased region" description="Polar residues" evidence="6">
    <location>
        <begin position="479"/>
        <end position="488"/>
    </location>
</feature>
<accession>A0A367YFD6</accession>
<evidence type="ECO:0000256" key="1">
    <source>
        <dbReference type="ARBA" id="ARBA00004123"/>
    </source>
</evidence>
<dbReference type="OrthoDB" id="4159781at2759"/>
<dbReference type="PROSITE" id="PS00463">
    <property type="entry name" value="ZN2_CY6_FUNGAL_1"/>
    <property type="match status" value="1"/>
</dbReference>
<keyword evidence="3" id="KW-0805">Transcription regulation</keyword>
<feature type="compositionally biased region" description="Low complexity" evidence="6">
    <location>
        <begin position="459"/>
        <end position="468"/>
    </location>
</feature>
<feature type="compositionally biased region" description="Polar residues" evidence="6">
    <location>
        <begin position="537"/>
        <end position="560"/>
    </location>
</feature>
<proteinExistence type="predicted"/>
<keyword evidence="9" id="KW-1185">Reference proteome</keyword>
<evidence type="ECO:0000259" key="7">
    <source>
        <dbReference type="PROSITE" id="PS50048"/>
    </source>
</evidence>
<feature type="region of interest" description="Disordered" evidence="6">
    <location>
        <begin position="1"/>
        <end position="51"/>
    </location>
</feature>
<dbReference type="STRING" id="5486.A0A367YFD6"/>
<dbReference type="SMART" id="SM00066">
    <property type="entry name" value="GAL4"/>
    <property type="match status" value="1"/>
</dbReference>
<evidence type="ECO:0000256" key="3">
    <source>
        <dbReference type="ARBA" id="ARBA00023015"/>
    </source>
</evidence>
<comment type="subcellular location">
    <subcellularLocation>
        <location evidence="1">Nucleus</location>
    </subcellularLocation>
</comment>
<dbReference type="AlphaFoldDB" id="A0A367YFD6"/>
<dbReference type="SUPFAM" id="SSF57701">
    <property type="entry name" value="Zn2/Cys6 DNA-binding domain"/>
    <property type="match status" value="1"/>
</dbReference>
<comment type="caution">
    <text evidence="8">The sequence shown here is derived from an EMBL/GenBank/DDBJ whole genome shotgun (WGS) entry which is preliminary data.</text>
</comment>
<dbReference type="Gene3D" id="4.10.240.10">
    <property type="entry name" value="Zn(2)-C6 fungal-type DNA-binding domain"/>
    <property type="match status" value="1"/>
</dbReference>
<feature type="region of interest" description="Disordered" evidence="6">
    <location>
        <begin position="442"/>
        <end position="503"/>
    </location>
</feature>
<evidence type="ECO:0000313" key="8">
    <source>
        <dbReference type="EMBL" id="RCK64574.1"/>
    </source>
</evidence>
<evidence type="ECO:0000256" key="4">
    <source>
        <dbReference type="ARBA" id="ARBA00023163"/>
    </source>
</evidence>
<reference evidence="8 9" key="1">
    <citation type="submission" date="2018-06" db="EMBL/GenBank/DDBJ databases">
        <title>Whole genome sequencing of Candida tropicalis (genome annotated by CSBL at Korea University).</title>
        <authorList>
            <person name="Ahn J."/>
        </authorList>
    </citation>
    <scope>NUCLEOTIDE SEQUENCE [LARGE SCALE GENOMIC DNA]</scope>
    <source>
        <strain evidence="8 9">ATCC 20962</strain>
    </source>
</reference>
<dbReference type="EMBL" id="QLNQ01000022">
    <property type="protein sequence ID" value="RCK64574.1"/>
    <property type="molecule type" value="Genomic_DNA"/>
</dbReference>
<dbReference type="Pfam" id="PF00172">
    <property type="entry name" value="Zn_clus"/>
    <property type="match status" value="1"/>
</dbReference>
<dbReference type="GO" id="GO:0008270">
    <property type="term" value="F:zinc ion binding"/>
    <property type="evidence" value="ECO:0007669"/>
    <property type="project" value="InterPro"/>
</dbReference>
<keyword evidence="2" id="KW-0479">Metal-binding</keyword>
<keyword evidence="5" id="KW-0539">Nucleus</keyword>
<evidence type="ECO:0000313" key="9">
    <source>
        <dbReference type="Proteomes" id="UP000253472"/>
    </source>
</evidence>
<gene>
    <name evidence="8" type="ORF">Cantr_00279</name>
</gene>
<dbReference type="PANTHER" id="PTHR47338:SF5">
    <property type="entry name" value="ZN(II)2CYS6 TRANSCRIPTION FACTOR (EUROFUNG)"/>
    <property type="match status" value="1"/>
</dbReference>
<evidence type="ECO:0000256" key="5">
    <source>
        <dbReference type="ARBA" id="ARBA00023242"/>
    </source>
</evidence>
<feature type="compositionally biased region" description="Low complexity" evidence="6">
    <location>
        <begin position="106"/>
        <end position="133"/>
    </location>
</feature>
<feature type="compositionally biased region" description="Low complexity" evidence="6">
    <location>
        <begin position="29"/>
        <end position="46"/>
    </location>
</feature>
<evidence type="ECO:0000256" key="6">
    <source>
        <dbReference type="SAM" id="MobiDB-lite"/>
    </source>
</evidence>
<dbReference type="InterPro" id="IPR036864">
    <property type="entry name" value="Zn2-C6_fun-type_DNA-bd_sf"/>
</dbReference>
<feature type="compositionally biased region" description="Polar residues" evidence="6">
    <location>
        <begin position="1"/>
        <end position="10"/>
    </location>
</feature>
<dbReference type="GO" id="GO:0005634">
    <property type="term" value="C:nucleus"/>
    <property type="evidence" value="ECO:0007669"/>
    <property type="project" value="UniProtKB-SubCell"/>
</dbReference>
<dbReference type="GO" id="GO:0000981">
    <property type="term" value="F:DNA-binding transcription factor activity, RNA polymerase II-specific"/>
    <property type="evidence" value="ECO:0007669"/>
    <property type="project" value="InterPro"/>
</dbReference>
<dbReference type="PROSITE" id="PS50048">
    <property type="entry name" value="ZN2_CY6_FUNGAL_2"/>
    <property type="match status" value="1"/>
</dbReference>
<feature type="region of interest" description="Disordered" evidence="6">
    <location>
        <begin position="537"/>
        <end position="567"/>
    </location>
</feature>
<keyword evidence="4" id="KW-0804">Transcription</keyword>
<protein>
    <recommendedName>
        <fullName evidence="7">Zn(2)-C6 fungal-type domain-containing protein</fullName>
    </recommendedName>
</protein>
<sequence>MATVSDPLSNHNHHHQDRLGASEEDDLHQQPQPQPQQQQQQQQQQQNKTVRKRQRLTLVCLPCRRKKIKCDKGKPCSNCSKTKPDDCVYDDRKFEPKKRKRGSSSQQLHQLQLQLQQQQQQQQKQEPLTEQQQKASPLDPKHDVCVLIQKSELEELQAKLKYYENLSGANRDSPPPTSITPAQADPEHLEQGILQLLGKTSDYVYNLEEKSSDCLTSKIIKVGTLFRVNSLLMLLYCHLFNTNERTNGKLAFFYLRKLLSMAILEMLPYVFSLITRSQELFGEAADLSINPSIILFLVRLTDVCLRALMRSNFLCLRMSNDPDHCKMITDPTFKKIYDSTSRFIIGMEKTIRVCLTACSILSNRYYFAWISIKLRNYFLKLVTSPQFYKNHLKHDLQFPRPNVEQITDLADLTDRALDKVESVTNESCALINISSLFKQNTSKTAAAKSKKDQPPPQHTPAQQQHTVPSSTAHDGVGSNKVSPSMTSNDELHTPRSVDSSGPGIVYSTQFEDLRFDNEAEVDSIWLQMLNSKTSNQNDGFNGAATNIPNSAGANTANPGDSQFPDPGFGIGAGFGNGMVGNVPAPLNSLFGYPAHTSLLDPSVNTSTNPQNDVPGYGNASDHTMYFDLMDEFPLHTLFN</sequence>
<dbReference type="Proteomes" id="UP000253472">
    <property type="component" value="Unassembled WGS sequence"/>
</dbReference>
<evidence type="ECO:0000256" key="2">
    <source>
        <dbReference type="ARBA" id="ARBA00022723"/>
    </source>
</evidence>
<dbReference type="InterPro" id="IPR050815">
    <property type="entry name" value="TF_fung"/>
</dbReference>
<dbReference type="PANTHER" id="PTHR47338">
    <property type="entry name" value="ZN(II)2CYS6 TRANSCRIPTION FACTOR (EUROFUNG)-RELATED"/>
    <property type="match status" value="1"/>
</dbReference>
<feature type="region of interest" description="Disordered" evidence="6">
    <location>
        <begin position="96"/>
        <end position="137"/>
    </location>
</feature>
<dbReference type="InterPro" id="IPR001138">
    <property type="entry name" value="Zn2Cys6_DnaBD"/>
</dbReference>